<dbReference type="SUPFAM" id="SSF141562">
    <property type="entry name" value="At5g01610-like"/>
    <property type="match status" value="1"/>
</dbReference>
<dbReference type="AlphaFoldDB" id="A0AA89AZ14"/>
<reference evidence="1" key="1">
    <citation type="submission" date="2022-12" db="EMBL/GenBank/DDBJ databases">
        <title>Draft genome assemblies for two species of Escallonia (Escalloniales).</title>
        <authorList>
            <person name="Chanderbali A."/>
            <person name="Dervinis C."/>
            <person name="Anghel I."/>
            <person name="Soltis D."/>
            <person name="Soltis P."/>
            <person name="Zapata F."/>
        </authorList>
    </citation>
    <scope>NUCLEOTIDE SEQUENCE</scope>
    <source>
        <strain evidence="1">UCBG64.0493</strain>
        <tissue evidence="1">Leaf</tissue>
    </source>
</reference>
<dbReference type="EMBL" id="JAVXUP010000793">
    <property type="protein sequence ID" value="KAK3020865.1"/>
    <property type="molecule type" value="Genomic_DNA"/>
</dbReference>
<organism evidence="1 2">
    <name type="scientific">Escallonia herrerae</name>
    <dbReference type="NCBI Taxonomy" id="1293975"/>
    <lineage>
        <taxon>Eukaryota</taxon>
        <taxon>Viridiplantae</taxon>
        <taxon>Streptophyta</taxon>
        <taxon>Embryophyta</taxon>
        <taxon>Tracheophyta</taxon>
        <taxon>Spermatophyta</taxon>
        <taxon>Magnoliopsida</taxon>
        <taxon>eudicotyledons</taxon>
        <taxon>Gunneridae</taxon>
        <taxon>Pentapetalae</taxon>
        <taxon>asterids</taxon>
        <taxon>campanulids</taxon>
        <taxon>Escalloniales</taxon>
        <taxon>Escalloniaceae</taxon>
        <taxon>Escallonia</taxon>
    </lineage>
</organism>
<protein>
    <submittedName>
        <fullName evidence="1">Uncharacterized protein</fullName>
    </submittedName>
</protein>
<accession>A0AA89AZ14</accession>
<gene>
    <name evidence="1" type="ORF">RJ639_045547</name>
</gene>
<dbReference type="InterPro" id="IPR036758">
    <property type="entry name" value="At5g01610-like"/>
</dbReference>
<sequence>MSALVRRNGGELEFSVGIASAKFPVSNFEECPQCGCGMDCGNGDNGEGRKEGSDDDSGDRVALDLQAMSLRGMMARSSTRLDMKYVAIGGSDYE</sequence>
<proteinExistence type="predicted"/>
<comment type="caution">
    <text evidence="1">The sequence shown here is derived from an EMBL/GenBank/DDBJ whole genome shotgun (WGS) entry which is preliminary data.</text>
</comment>
<evidence type="ECO:0000313" key="1">
    <source>
        <dbReference type="EMBL" id="KAK3020865.1"/>
    </source>
</evidence>
<dbReference type="Proteomes" id="UP001188597">
    <property type="component" value="Unassembled WGS sequence"/>
</dbReference>
<evidence type="ECO:0000313" key="2">
    <source>
        <dbReference type="Proteomes" id="UP001188597"/>
    </source>
</evidence>
<name>A0AA89AZ14_9ASTE</name>
<keyword evidence="2" id="KW-1185">Reference proteome</keyword>